<dbReference type="SUPFAM" id="SSF63520">
    <property type="entry name" value="PTS-regulatory domain, PRD"/>
    <property type="match status" value="1"/>
</dbReference>
<dbReference type="GO" id="GO:0005524">
    <property type="term" value="F:ATP binding"/>
    <property type="evidence" value="ECO:0007669"/>
    <property type="project" value="UniProtKB-KW"/>
</dbReference>
<proteinExistence type="predicted"/>
<evidence type="ECO:0000313" key="5">
    <source>
        <dbReference type="EMBL" id="AIY83281.1"/>
    </source>
</evidence>
<dbReference type="EMBL" id="CP006905">
    <property type="protein sequence ID" value="AIY83281.1"/>
    <property type="molecule type" value="Genomic_DNA"/>
</dbReference>
<dbReference type="KEGG" id="cbv:U729_560"/>
<reference evidence="5 6" key="1">
    <citation type="journal article" date="2015" name="Infect. Genet. Evol.">
        <title>Genomic sequences of six botulinum neurotoxin-producing strains representing three clostridial species illustrate the mobility and diversity of botulinum neurotoxin genes.</title>
        <authorList>
            <person name="Smith T.J."/>
            <person name="Hill K.K."/>
            <person name="Xie G."/>
            <person name="Foley B.T."/>
            <person name="Williamson C.H."/>
            <person name="Foster J.T."/>
            <person name="Johnson S.L."/>
            <person name="Chertkov O."/>
            <person name="Teshima H."/>
            <person name="Gibbons H.S."/>
            <person name="Johnsky L.A."/>
            <person name="Karavis M.A."/>
            <person name="Smith L.A."/>
        </authorList>
    </citation>
    <scope>NUCLEOTIDE SEQUENCE [LARGE SCALE GENOMIC DNA]</scope>
    <source>
        <strain evidence="5">Sullivan</strain>
    </source>
</reference>
<dbReference type="InterPro" id="IPR003593">
    <property type="entry name" value="AAA+_ATPase"/>
</dbReference>
<protein>
    <submittedName>
        <fullName evidence="5">Sigma-54 interaction domain protein</fullName>
    </submittedName>
</protein>
<dbReference type="PANTHER" id="PTHR32071:SF38">
    <property type="entry name" value="PSP OPERON TRANSCRIPTIONAL ACTIVATOR"/>
    <property type="match status" value="1"/>
</dbReference>
<dbReference type="Gene3D" id="3.40.50.300">
    <property type="entry name" value="P-loop containing nucleotide triphosphate hydrolases"/>
    <property type="match status" value="1"/>
</dbReference>
<dbReference type="InterPro" id="IPR036634">
    <property type="entry name" value="PRD_sf"/>
</dbReference>
<name>A0A0A7FWU1_9CLOT</name>
<gene>
    <name evidence="5" type="ORF">U729_560</name>
</gene>
<dbReference type="RefSeq" id="WP_039311436.1">
    <property type="nucleotide sequence ID" value="NZ_CP006905.1"/>
</dbReference>
<evidence type="ECO:0000259" key="4">
    <source>
        <dbReference type="PROSITE" id="PS50045"/>
    </source>
</evidence>
<dbReference type="PROSITE" id="PS00676">
    <property type="entry name" value="SIGMA54_INTERACT_2"/>
    <property type="match status" value="1"/>
</dbReference>
<dbReference type="CDD" id="cd00009">
    <property type="entry name" value="AAA"/>
    <property type="match status" value="1"/>
</dbReference>
<keyword evidence="1" id="KW-0547">Nucleotide-binding</keyword>
<dbReference type="eggNOG" id="COG1221">
    <property type="taxonomic scope" value="Bacteria"/>
</dbReference>
<evidence type="ECO:0000256" key="1">
    <source>
        <dbReference type="ARBA" id="ARBA00022741"/>
    </source>
</evidence>
<dbReference type="InterPro" id="IPR002078">
    <property type="entry name" value="Sigma_54_int"/>
</dbReference>
<dbReference type="SUPFAM" id="SSF52540">
    <property type="entry name" value="P-loop containing nucleoside triphosphate hydrolases"/>
    <property type="match status" value="1"/>
</dbReference>
<feature type="domain" description="Sigma-54 factor interaction" evidence="4">
    <location>
        <begin position="81"/>
        <end position="314"/>
    </location>
</feature>
<accession>A0A0A7FWU1</accession>
<evidence type="ECO:0000256" key="2">
    <source>
        <dbReference type="ARBA" id="ARBA00022840"/>
    </source>
</evidence>
<dbReference type="OrthoDB" id="9765164at2"/>
<dbReference type="PANTHER" id="PTHR32071">
    <property type="entry name" value="TRANSCRIPTIONAL REGULATORY PROTEIN"/>
    <property type="match status" value="1"/>
</dbReference>
<dbReference type="Proteomes" id="UP000030635">
    <property type="component" value="Chromosome"/>
</dbReference>
<dbReference type="GO" id="GO:0003677">
    <property type="term" value="F:DNA binding"/>
    <property type="evidence" value="ECO:0007669"/>
    <property type="project" value="UniProtKB-KW"/>
</dbReference>
<dbReference type="SUPFAM" id="SSF46785">
    <property type="entry name" value="Winged helix' DNA-binding domain"/>
    <property type="match status" value="1"/>
</dbReference>
<sequence length="532" mass="61518">MKKLKRIDLVYETVERLDKGNGVTTTDICNALNIERSNISKNLNNLVKEGRLYKNTARPVKYYLKDTNDIDFTIRCPLDTLSYLYPSLTEATKLAKTSILYPPNGMNSLIIGETGSGKSMLAKLMHDYAVSFFKDKDMPFIHFNCSDYSNNVQLLSSHLFGVKKGTFTGATEDRAGLIEKADGGILFLDEIHNLPSEGQEMLFLFMDTGYFRRFGEVSKKIKASVRIICATNEDINQTLLSTFLRRISIKIKIPSLNERTIEERLTLIETFLKSESENLNKPIYISYNAMLCFLSYDCPFNIGQLKNDIKLAVANAYTEYFINNKKHIKINSPDLSKDITHKLSTPLIEERFVLDKLETTNRYFIYNKDTKITSYSFQNKKHSMVASYKTLINKLDVLSSNKSVKNSDFNNLLEEYFKNIELQSDNYRHNFSYATFDEINNKLFAFDNNIEKFFKLKMYENLFNIHLDLIYDRLSLINLDTKNIETKLKSLFPGSYKLALSYLDIIEETLNLYLPSSEFIFVILLCLYINNL</sequence>
<keyword evidence="2" id="KW-0067">ATP-binding</keyword>
<dbReference type="HOGENOM" id="CLU_014204_0_1_9"/>
<evidence type="ECO:0000256" key="3">
    <source>
        <dbReference type="ARBA" id="ARBA00023125"/>
    </source>
</evidence>
<dbReference type="InterPro" id="IPR025943">
    <property type="entry name" value="Sigma_54_int_dom_ATP-bd_2"/>
</dbReference>
<dbReference type="SMART" id="SM00382">
    <property type="entry name" value="AAA"/>
    <property type="match status" value="1"/>
</dbReference>
<dbReference type="AlphaFoldDB" id="A0A0A7FWU1"/>
<evidence type="ECO:0000313" key="6">
    <source>
        <dbReference type="Proteomes" id="UP000030635"/>
    </source>
</evidence>
<dbReference type="STRING" id="1561.NPD11_2431"/>
<dbReference type="Pfam" id="PF00158">
    <property type="entry name" value="Sigma54_activat"/>
    <property type="match status" value="1"/>
</dbReference>
<organism evidence="5 6">
    <name type="scientific">Clostridium baratii str. Sullivan</name>
    <dbReference type="NCBI Taxonomy" id="1415775"/>
    <lineage>
        <taxon>Bacteria</taxon>
        <taxon>Bacillati</taxon>
        <taxon>Bacillota</taxon>
        <taxon>Clostridia</taxon>
        <taxon>Eubacteriales</taxon>
        <taxon>Clostridiaceae</taxon>
        <taxon>Clostridium</taxon>
    </lineage>
</organism>
<dbReference type="InterPro" id="IPR027417">
    <property type="entry name" value="P-loop_NTPase"/>
</dbReference>
<keyword evidence="3" id="KW-0238">DNA-binding</keyword>
<dbReference type="InterPro" id="IPR036390">
    <property type="entry name" value="WH_DNA-bd_sf"/>
</dbReference>
<dbReference type="GO" id="GO:0006355">
    <property type="term" value="P:regulation of DNA-templated transcription"/>
    <property type="evidence" value="ECO:0007669"/>
    <property type="project" value="InterPro"/>
</dbReference>
<dbReference type="PROSITE" id="PS50045">
    <property type="entry name" value="SIGMA54_INTERACT_4"/>
    <property type="match status" value="1"/>
</dbReference>
<keyword evidence="6" id="KW-1185">Reference proteome</keyword>